<dbReference type="InterPro" id="IPR003439">
    <property type="entry name" value="ABC_transporter-like_ATP-bd"/>
</dbReference>
<evidence type="ECO:0000256" key="2">
    <source>
        <dbReference type="ARBA" id="ARBA00022448"/>
    </source>
</evidence>
<keyword evidence="8" id="KW-1185">Reference proteome</keyword>
<dbReference type="InterPro" id="IPR050763">
    <property type="entry name" value="ABC_transporter_ATP-binding"/>
</dbReference>
<keyword evidence="2" id="KW-0813">Transport</keyword>
<dbReference type="Proteomes" id="UP001056855">
    <property type="component" value="Chromosome"/>
</dbReference>
<dbReference type="GO" id="GO:0016887">
    <property type="term" value="F:ATP hydrolysis activity"/>
    <property type="evidence" value="ECO:0007669"/>
    <property type="project" value="InterPro"/>
</dbReference>
<evidence type="ECO:0000256" key="1">
    <source>
        <dbReference type="ARBA" id="ARBA00005417"/>
    </source>
</evidence>
<dbReference type="PROSITE" id="PS00211">
    <property type="entry name" value="ABC_TRANSPORTER_1"/>
    <property type="match status" value="1"/>
</dbReference>
<keyword evidence="3" id="KW-0547">Nucleotide-binding</keyword>
<evidence type="ECO:0000313" key="8">
    <source>
        <dbReference type="Proteomes" id="UP001056855"/>
    </source>
</evidence>
<dbReference type="PROSITE" id="PS50893">
    <property type="entry name" value="ABC_TRANSPORTER_2"/>
    <property type="match status" value="1"/>
</dbReference>
<evidence type="ECO:0000256" key="3">
    <source>
        <dbReference type="ARBA" id="ARBA00022741"/>
    </source>
</evidence>
<dbReference type="CDD" id="cd03230">
    <property type="entry name" value="ABC_DR_subfamily_A"/>
    <property type="match status" value="1"/>
</dbReference>
<dbReference type="PANTHER" id="PTHR42711">
    <property type="entry name" value="ABC TRANSPORTER ATP-BINDING PROTEIN"/>
    <property type="match status" value="1"/>
</dbReference>
<dbReference type="KEGG" id="sawl:NGM29_16295"/>
<feature type="domain" description="ABC transporter" evidence="6">
    <location>
        <begin position="20"/>
        <end position="242"/>
    </location>
</feature>
<comment type="similarity">
    <text evidence="1">Belongs to the ABC transporter superfamily.</text>
</comment>
<gene>
    <name evidence="7" type="ORF">NGM29_16295</name>
</gene>
<dbReference type="GO" id="GO:0005524">
    <property type="term" value="F:ATP binding"/>
    <property type="evidence" value="ECO:0007669"/>
    <property type="project" value="UniProtKB-KW"/>
</dbReference>
<dbReference type="GeneID" id="73291639"/>
<dbReference type="RefSeq" id="WP_254157655.1">
    <property type="nucleotide sequence ID" value="NZ_CP100355.1"/>
</dbReference>
<evidence type="ECO:0000313" key="7">
    <source>
        <dbReference type="EMBL" id="UTF53308.1"/>
    </source>
</evidence>
<sequence length="405" mass="42284">MSRSRTDGRQSDGREPIVDVEADALEKSYGETVALSGVSLTVDPGEVVGLIGPNGAGKTTLVRALTGTTVPDSGSVTILGDEPSTVDRNRLSVLPQDFSPPDRLTARELLAYYAGLYDDARDPETVLEDVGLDTAGDTWYENLSGGQQRRVCVGAALVNDPDLLFLDEPTTGIDPAGRRTVWRLLEALAAGGTTIVLTTHDMAEAERLADRVGLLANGSLLAEGAPAELVAEHGGSSRLKIELESAGDGGDDGDEPNRRDADTSTDPHPADTGADSDVPAATTALESLPYAVDSSPDELVVRDLPPTDIGRVVEALEAAGVSYTGLEWSEPTLEDVYLALAGDLEDSAATTGSTRRNDRARDGLATDGGTLETGSGRFLKSAGGKSLEATGERNPETADRGGEQR</sequence>
<dbReference type="SUPFAM" id="SSF52540">
    <property type="entry name" value="P-loop containing nucleoside triphosphate hydrolases"/>
    <property type="match status" value="1"/>
</dbReference>
<protein>
    <submittedName>
        <fullName evidence="7">ABC transporter ATP-binding protein</fullName>
    </submittedName>
</protein>
<accession>A0A9E7SWN0</accession>
<evidence type="ECO:0000256" key="5">
    <source>
        <dbReference type="SAM" id="MobiDB-lite"/>
    </source>
</evidence>
<feature type="compositionally biased region" description="Basic and acidic residues" evidence="5">
    <location>
        <begin position="390"/>
        <end position="405"/>
    </location>
</feature>
<reference evidence="7" key="1">
    <citation type="submission" date="2022-06" db="EMBL/GenBank/DDBJ databases">
        <title>Diverse halophilic archaea isolated from saline environments.</title>
        <authorList>
            <person name="Cui H.-L."/>
        </authorList>
    </citation>
    <scope>NUCLEOTIDE SEQUENCE</scope>
    <source>
        <strain evidence="7">WLHS1</strain>
    </source>
</reference>
<organism evidence="7 8">
    <name type="scientific">Natronosalvus rutilus</name>
    <dbReference type="NCBI Taxonomy" id="2953753"/>
    <lineage>
        <taxon>Archaea</taxon>
        <taxon>Methanobacteriati</taxon>
        <taxon>Methanobacteriota</taxon>
        <taxon>Stenosarchaea group</taxon>
        <taxon>Halobacteria</taxon>
        <taxon>Halobacteriales</taxon>
        <taxon>Natrialbaceae</taxon>
        <taxon>Natronosalvus</taxon>
    </lineage>
</organism>
<dbReference type="PANTHER" id="PTHR42711:SF5">
    <property type="entry name" value="ABC TRANSPORTER ATP-BINDING PROTEIN NATA"/>
    <property type="match status" value="1"/>
</dbReference>
<name>A0A9E7SWN0_9EURY</name>
<dbReference type="SMART" id="SM00382">
    <property type="entry name" value="AAA"/>
    <property type="match status" value="1"/>
</dbReference>
<feature type="region of interest" description="Disordered" evidence="5">
    <location>
        <begin position="348"/>
        <end position="405"/>
    </location>
</feature>
<dbReference type="AlphaFoldDB" id="A0A9E7SWN0"/>
<dbReference type="InterPro" id="IPR003593">
    <property type="entry name" value="AAA+_ATPase"/>
</dbReference>
<evidence type="ECO:0000256" key="4">
    <source>
        <dbReference type="ARBA" id="ARBA00022840"/>
    </source>
</evidence>
<dbReference type="InterPro" id="IPR017871">
    <property type="entry name" value="ABC_transporter-like_CS"/>
</dbReference>
<dbReference type="Gene3D" id="3.40.50.300">
    <property type="entry name" value="P-loop containing nucleotide triphosphate hydrolases"/>
    <property type="match status" value="1"/>
</dbReference>
<proteinExistence type="inferred from homology"/>
<dbReference type="Pfam" id="PF00005">
    <property type="entry name" value="ABC_tran"/>
    <property type="match status" value="1"/>
</dbReference>
<feature type="region of interest" description="Disordered" evidence="5">
    <location>
        <begin position="243"/>
        <end position="277"/>
    </location>
</feature>
<keyword evidence="4 7" id="KW-0067">ATP-binding</keyword>
<dbReference type="InterPro" id="IPR027417">
    <property type="entry name" value="P-loop_NTPase"/>
</dbReference>
<feature type="compositionally biased region" description="Basic and acidic residues" evidence="5">
    <location>
        <begin position="355"/>
        <end position="364"/>
    </location>
</feature>
<evidence type="ECO:0000259" key="6">
    <source>
        <dbReference type="PROSITE" id="PS50893"/>
    </source>
</evidence>
<dbReference type="EMBL" id="CP100355">
    <property type="protein sequence ID" value="UTF53308.1"/>
    <property type="molecule type" value="Genomic_DNA"/>
</dbReference>